<sequence length="593" mass="67593">MASFVHKAVSSADTTCQTEATSCNKTWWKNSTVYQIYPSSFKDSSGDGIGDIPGIISCLDYIASLGVDIIWLCPMYDSPHVDNGYDVADYENIYAPYGTLADMVAFIDGCHDRGMRIIIDLVVNHTSDQHEWFKESRSSVDHPKRAWYIWKPARYTKNGHRKPPNNWRSYFGGSAWQWDEHTQEYYLHLFAPEQPDLNWENEQTRNEVYKSAMEFWLYKGVDGFRIDTVNLYSKTPGLPDAPVVDASSDWQSAVAYHCNGPRMHEYLQEMNAKVLSRFDCMTVGELPSTPDQAKVLQYVSAKEKQLNMVFQFDVVDLGQGRDQKYDTDPLSWTLPDLKAALLRSQGLISGTDGWTTAFLENHDQARSISRFASDDEEYRERSGKMLAIMLAALSGTLFIYQGQEIGMINMPKDWDIDEYKDVESSNYFRSVSERTHGDQGALSRALTAVQHLARDHARLPMQWDESPNAGFTTGTPWMRTHDAYKHINVKSALADKSSLLHFWKNLLSLRKGYADLLIYGDFEIYDMENVNVFTFAKATGSRIALIALNFSADFQTWSKPEDIEGHLDLLVSNVPSSKTSMLAPWEGRLYYVK</sequence>
<dbReference type="EMBL" id="JAVRRF010000009">
    <property type="protein sequence ID" value="KAK5061986.1"/>
    <property type="molecule type" value="Genomic_DNA"/>
</dbReference>
<evidence type="ECO:0000259" key="3">
    <source>
        <dbReference type="SMART" id="SM00642"/>
    </source>
</evidence>
<dbReference type="InterPro" id="IPR017853">
    <property type="entry name" value="GH"/>
</dbReference>
<name>A0ABR0JDF3_9EURO</name>
<gene>
    <name evidence="4" type="ORF">LTR69_005170</name>
</gene>
<dbReference type="Gene3D" id="3.20.20.80">
    <property type="entry name" value="Glycosidases"/>
    <property type="match status" value="1"/>
</dbReference>
<dbReference type="Gene3D" id="2.60.40.1180">
    <property type="entry name" value="Golgi alpha-mannosidase II"/>
    <property type="match status" value="1"/>
</dbReference>
<keyword evidence="5" id="KW-1185">Reference proteome</keyword>
<evidence type="ECO:0000256" key="2">
    <source>
        <dbReference type="ARBA" id="ARBA00026248"/>
    </source>
</evidence>
<dbReference type="SMART" id="SM00642">
    <property type="entry name" value="Aamy"/>
    <property type="match status" value="1"/>
</dbReference>
<dbReference type="InterPro" id="IPR045857">
    <property type="entry name" value="O16G_dom_2"/>
</dbReference>
<reference evidence="4 5" key="1">
    <citation type="submission" date="2023-08" db="EMBL/GenBank/DDBJ databases">
        <title>Black Yeasts Isolated from many extreme environments.</title>
        <authorList>
            <person name="Coleine C."/>
            <person name="Stajich J.E."/>
            <person name="Selbmann L."/>
        </authorList>
    </citation>
    <scope>NUCLEOTIDE SEQUENCE [LARGE SCALE GENOMIC DNA]</scope>
    <source>
        <strain evidence="4 5">CCFEE 6328</strain>
    </source>
</reference>
<comment type="caution">
    <text evidence="4">The sequence shown here is derived from an EMBL/GenBank/DDBJ whole genome shotgun (WGS) entry which is preliminary data.</text>
</comment>
<organism evidence="4 5">
    <name type="scientific">Exophiala sideris</name>
    <dbReference type="NCBI Taxonomy" id="1016849"/>
    <lineage>
        <taxon>Eukaryota</taxon>
        <taxon>Fungi</taxon>
        <taxon>Dikarya</taxon>
        <taxon>Ascomycota</taxon>
        <taxon>Pezizomycotina</taxon>
        <taxon>Eurotiomycetes</taxon>
        <taxon>Chaetothyriomycetidae</taxon>
        <taxon>Chaetothyriales</taxon>
        <taxon>Herpotrichiellaceae</taxon>
        <taxon>Exophiala</taxon>
    </lineage>
</organism>
<dbReference type="PANTHER" id="PTHR10357:SF179">
    <property type="entry name" value="NEUTRAL AND BASIC AMINO ACID TRANSPORT PROTEIN RBAT"/>
    <property type="match status" value="1"/>
</dbReference>
<dbReference type="SUPFAM" id="SSF51011">
    <property type="entry name" value="Glycosyl hydrolase domain"/>
    <property type="match status" value="1"/>
</dbReference>
<evidence type="ECO:0000313" key="5">
    <source>
        <dbReference type="Proteomes" id="UP001345691"/>
    </source>
</evidence>
<proteinExistence type="inferred from homology"/>
<protein>
    <recommendedName>
        <fullName evidence="3">Glycosyl hydrolase family 13 catalytic domain-containing protein</fullName>
    </recommendedName>
</protein>
<dbReference type="CDD" id="cd11333">
    <property type="entry name" value="AmyAc_SI_OligoGlu_DGase"/>
    <property type="match status" value="1"/>
</dbReference>
<dbReference type="Gene3D" id="3.90.400.10">
    <property type="entry name" value="Oligo-1,6-glucosidase, Domain 2"/>
    <property type="match status" value="1"/>
</dbReference>
<comment type="similarity">
    <text evidence="1">Belongs to the glycosyl hydrolase 13 family.</text>
</comment>
<dbReference type="Proteomes" id="UP001345691">
    <property type="component" value="Unassembled WGS sequence"/>
</dbReference>
<evidence type="ECO:0000313" key="4">
    <source>
        <dbReference type="EMBL" id="KAK5061986.1"/>
    </source>
</evidence>
<dbReference type="Pfam" id="PF00128">
    <property type="entry name" value="Alpha-amylase"/>
    <property type="match status" value="1"/>
</dbReference>
<keyword evidence="2" id="KW-0462">Maltose metabolism</keyword>
<feature type="domain" description="Glycosyl hydrolase family 13 catalytic" evidence="3">
    <location>
        <begin position="35"/>
        <end position="458"/>
    </location>
</feature>
<accession>A0ABR0JDF3</accession>
<dbReference type="PANTHER" id="PTHR10357">
    <property type="entry name" value="ALPHA-AMYLASE FAMILY MEMBER"/>
    <property type="match status" value="1"/>
</dbReference>
<dbReference type="InterPro" id="IPR013780">
    <property type="entry name" value="Glyco_hydro_b"/>
</dbReference>
<dbReference type="SUPFAM" id="SSF51445">
    <property type="entry name" value="(Trans)glycosidases"/>
    <property type="match status" value="1"/>
</dbReference>
<dbReference type="InterPro" id="IPR006047">
    <property type="entry name" value="GH13_cat_dom"/>
</dbReference>
<evidence type="ECO:0000256" key="1">
    <source>
        <dbReference type="ARBA" id="ARBA00008061"/>
    </source>
</evidence>